<reference evidence="1 2" key="1">
    <citation type="submission" date="2020-07" db="EMBL/GenBank/DDBJ databases">
        <authorList>
            <person name="Feng H."/>
        </authorList>
    </citation>
    <scope>NUCLEOTIDE SEQUENCE [LARGE SCALE GENOMIC DNA]</scope>
    <source>
        <strain evidence="2">s-11</strain>
    </source>
</reference>
<name>A0A7W1XC92_9BACL</name>
<protein>
    <submittedName>
        <fullName evidence="1">Sulfur carrier protein ThiS</fullName>
    </submittedName>
</protein>
<dbReference type="InterPro" id="IPR016155">
    <property type="entry name" value="Mopterin_synth/thiamin_S_b"/>
</dbReference>
<organism evidence="1 2">
    <name type="scientific">Thermoactinomyces daqus</name>
    <dbReference type="NCBI Taxonomy" id="1329516"/>
    <lineage>
        <taxon>Bacteria</taxon>
        <taxon>Bacillati</taxon>
        <taxon>Bacillota</taxon>
        <taxon>Bacilli</taxon>
        <taxon>Bacillales</taxon>
        <taxon>Thermoactinomycetaceae</taxon>
        <taxon>Thermoactinomyces</taxon>
    </lineage>
</organism>
<dbReference type="OrthoDB" id="9798559at2"/>
<dbReference type="AlphaFoldDB" id="A0A7W1XC92"/>
<comment type="caution">
    <text evidence="1">The sequence shown here is derived from an EMBL/GenBank/DDBJ whole genome shotgun (WGS) entry which is preliminary data.</text>
</comment>
<dbReference type="PANTHER" id="PTHR34472">
    <property type="entry name" value="SULFUR CARRIER PROTEIN THIS"/>
    <property type="match status" value="1"/>
</dbReference>
<dbReference type="InterPro" id="IPR003749">
    <property type="entry name" value="ThiS/MoaD-like"/>
</dbReference>
<dbReference type="InterPro" id="IPR012675">
    <property type="entry name" value="Beta-grasp_dom_sf"/>
</dbReference>
<keyword evidence="2" id="KW-1185">Reference proteome</keyword>
<dbReference type="Pfam" id="PF02597">
    <property type="entry name" value="ThiS"/>
    <property type="match status" value="1"/>
</dbReference>
<dbReference type="PANTHER" id="PTHR34472:SF1">
    <property type="entry name" value="SULFUR CARRIER PROTEIN THIS"/>
    <property type="match status" value="1"/>
</dbReference>
<sequence length="68" mass="7693">MKTIQLNGQPYEVEKHIDTIGDLLEHFHLGERIVIVEHNRRVLSKEDHKATPLRAGDVVEIVHFVGGG</sequence>
<proteinExistence type="predicted"/>
<evidence type="ECO:0000313" key="2">
    <source>
        <dbReference type="Proteomes" id="UP000530514"/>
    </source>
</evidence>
<gene>
    <name evidence="1" type="primary">thiS</name>
    <name evidence="1" type="ORF">H1164_13535</name>
</gene>
<dbReference type="NCBIfam" id="TIGR01683">
    <property type="entry name" value="thiS"/>
    <property type="match status" value="1"/>
</dbReference>
<dbReference type="CDD" id="cd00565">
    <property type="entry name" value="Ubl_ThiS"/>
    <property type="match status" value="1"/>
</dbReference>
<dbReference type="SUPFAM" id="SSF54285">
    <property type="entry name" value="MoaD/ThiS"/>
    <property type="match status" value="1"/>
</dbReference>
<dbReference type="Gene3D" id="3.10.20.30">
    <property type="match status" value="1"/>
</dbReference>
<accession>A0A7W1XC92</accession>
<dbReference type="RefSeq" id="WP_033101706.1">
    <property type="nucleotide sequence ID" value="NZ_JACEIP010000024.1"/>
</dbReference>
<dbReference type="InterPro" id="IPR010035">
    <property type="entry name" value="Thi_S"/>
</dbReference>
<dbReference type="Proteomes" id="UP000530514">
    <property type="component" value="Unassembled WGS sequence"/>
</dbReference>
<dbReference type="EMBL" id="JACEIP010000024">
    <property type="protein sequence ID" value="MBA4543909.1"/>
    <property type="molecule type" value="Genomic_DNA"/>
</dbReference>
<evidence type="ECO:0000313" key="1">
    <source>
        <dbReference type="EMBL" id="MBA4543909.1"/>
    </source>
</evidence>